<evidence type="ECO:0000313" key="1">
    <source>
        <dbReference type="EMBL" id="KAF8889510.1"/>
    </source>
</evidence>
<dbReference type="OrthoDB" id="3020857at2759"/>
<protein>
    <recommendedName>
        <fullName evidence="3">DUF659 domain-containing protein</fullName>
    </recommendedName>
</protein>
<gene>
    <name evidence="1" type="ORF">CPB84DRAFT_1683893</name>
</gene>
<sequence length="245" mass="27636">MTYGPERYSAIAGDGGSNVRSAKIKINAEFPWILNIYDPCHNLNLFLKDLGKLFKDTLIIVSGIANYFGKSNYGTFHLDVQRKMEGVQEGIKSTAETRFSSSYLQVVSVHDCMSPIKKCVASGTLKFDTKATKKLLPYIKEGTQHWKFMAEMSGFIQLLSSGANTILTLEGQNTNCADVFYAWVCIAYHLEQVLASPEVRVTYLRDNVIGIYNHRFGQMMEESSHKIFLLGYYLHPCESLSLKSR</sequence>
<dbReference type="Proteomes" id="UP000724874">
    <property type="component" value="Unassembled WGS sequence"/>
</dbReference>
<organism evidence="1 2">
    <name type="scientific">Gymnopilus junonius</name>
    <name type="common">Spectacular rustgill mushroom</name>
    <name type="synonym">Gymnopilus spectabilis subsp. junonius</name>
    <dbReference type="NCBI Taxonomy" id="109634"/>
    <lineage>
        <taxon>Eukaryota</taxon>
        <taxon>Fungi</taxon>
        <taxon>Dikarya</taxon>
        <taxon>Basidiomycota</taxon>
        <taxon>Agaricomycotina</taxon>
        <taxon>Agaricomycetes</taxon>
        <taxon>Agaricomycetidae</taxon>
        <taxon>Agaricales</taxon>
        <taxon>Agaricineae</taxon>
        <taxon>Hymenogastraceae</taxon>
        <taxon>Gymnopilus</taxon>
    </lineage>
</organism>
<dbReference type="AlphaFoldDB" id="A0A9P5NGD9"/>
<evidence type="ECO:0000313" key="2">
    <source>
        <dbReference type="Proteomes" id="UP000724874"/>
    </source>
</evidence>
<name>A0A9P5NGD9_GYMJU</name>
<accession>A0A9P5NGD9</accession>
<proteinExistence type="predicted"/>
<dbReference type="SUPFAM" id="SSF53098">
    <property type="entry name" value="Ribonuclease H-like"/>
    <property type="match status" value="1"/>
</dbReference>
<keyword evidence="2" id="KW-1185">Reference proteome</keyword>
<dbReference type="InterPro" id="IPR012337">
    <property type="entry name" value="RNaseH-like_sf"/>
</dbReference>
<evidence type="ECO:0008006" key="3">
    <source>
        <dbReference type="Google" id="ProtNLM"/>
    </source>
</evidence>
<comment type="caution">
    <text evidence="1">The sequence shown here is derived from an EMBL/GenBank/DDBJ whole genome shotgun (WGS) entry which is preliminary data.</text>
</comment>
<dbReference type="EMBL" id="JADNYJ010000079">
    <property type="protein sequence ID" value="KAF8889510.1"/>
    <property type="molecule type" value="Genomic_DNA"/>
</dbReference>
<reference evidence="1" key="1">
    <citation type="submission" date="2020-11" db="EMBL/GenBank/DDBJ databases">
        <authorList>
            <consortium name="DOE Joint Genome Institute"/>
            <person name="Ahrendt S."/>
            <person name="Riley R."/>
            <person name="Andreopoulos W."/>
            <person name="LaButti K."/>
            <person name="Pangilinan J."/>
            <person name="Ruiz-duenas F.J."/>
            <person name="Barrasa J.M."/>
            <person name="Sanchez-Garcia M."/>
            <person name="Camarero S."/>
            <person name="Miyauchi S."/>
            <person name="Serrano A."/>
            <person name="Linde D."/>
            <person name="Babiker R."/>
            <person name="Drula E."/>
            <person name="Ayuso-Fernandez I."/>
            <person name="Pacheco R."/>
            <person name="Padilla G."/>
            <person name="Ferreira P."/>
            <person name="Barriuso J."/>
            <person name="Kellner H."/>
            <person name="Castanera R."/>
            <person name="Alfaro M."/>
            <person name="Ramirez L."/>
            <person name="Pisabarro A.G."/>
            <person name="Kuo A."/>
            <person name="Tritt A."/>
            <person name="Lipzen A."/>
            <person name="He G."/>
            <person name="Yan M."/>
            <person name="Ng V."/>
            <person name="Cullen D."/>
            <person name="Martin F."/>
            <person name="Rosso M.-N."/>
            <person name="Henrissat B."/>
            <person name="Hibbett D."/>
            <person name="Martinez A.T."/>
            <person name="Grigoriev I.V."/>
        </authorList>
    </citation>
    <scope>NUCLEOTIDE SEQUENCE</scope>
    <source>
        <strain evidence="1">AH 44721</strain>
    </source>
</reference>